<feature type="domain" description="DUF6534" evidence="3">
    <location>
        <begin position="173"/>
        <end position="259"/>
    </location>
</feature>
<dbReference type="InterPro" id="IPR045339">
    <property type="entry name" value="DUF6534"/>
</dbReference>
<evidence type="ECO:0000256" key="2">
    <source>
        <dbReference type="SAM" id="Phobius"/>
    </source>
</evidence>
<keyword evidence="2" id="KW-0812">Transmembrane</keyword>
<dbReference type="PANTHER" id="PTHR40465">
    <property type="entry name" value="CHROMOSOME 1, WHOLE GENOME SHOTGUN SEQUENCE"/>
    <property type="match status" value="1"/>
</dbReference>
<dbReference type="Pfam" id="PF20152">
    <property type="entry name" value="DUF6534"/>
    <property type="match status" value="1"/>
</dbReference>
<feature type="region of interest" description="Disordered" evidence="1">
    <location>
        <begin position="305"/>
        <end position="338"/>
    </location>
</feature>
<name>A0AAD7MY76_9AGAR</name>
<comment type="caution">
    <text evidence="4">The sequence shown here is derived from an EMBL/GenBank/DDBJ whole genome shotgun (WGS) entry which is preliminary data.</text>
</comment>
<dbReference type="EMBL" id="JARJLG010000143">
    <property type="protein sequence ID" value="KAJ7737425.1"/>
    <property type="molecule type" value="Genomic_DNA"/>
</dbReference>
<keyword evidence="2" id="KW-1133">Transmembrane helix</keyword>
<dbReference type="PANTHER" id="PTHR40465:SF1">
    <property type="entry name" value="DUF6534 DOMAIN-CONTAINING PROTEIN"/>
    <property type="match status" value="1"/>
</dbReference>
<keyword evidence="2" id="KW-0472">Membrane</keyword>
<dbReference type="AlphaFoldDB" id="A0AAD7MY76"/>
<evidence type="ECO:0000259" key="3">
    <source>
        <dbReference type="Pfam" id="PF20152"/>
    </source>
</evidence>
<feature type="transmembrane region" description="Helical" evidence="2">
    <location>
        <begin position="205"/>
        <end position="230"/>
    </location>
</feature>
<sequence>MAVPRGESPGPPSFALMFAPLFFGVVFNAMLLGVFIVQVHSYFRLYKTDFAWIRYLIYYLIVMEIVNTICDVGLIYEPLISLHNSPLVTVNAPTLLAADPIVTSLISTPTQLFMAWRIRMVTKSRWLALIIVFLAFTSLVASVAATANLIRFKEFSHLANIEGLLALWLTSMAFADLFITAFLVNFLWTNKTGFRTRTDSVVDKIIFFTVQTGTLTSFAAIADISVFLLIPNTSLQFIWDFSLSKLYSICLISTLIARKEWNNLLEEMPLQSDSLHSPDAIIKVRRATDVQGLQLYVPEQFEVSANPSPRRRTPHAEWLPRPLPLPTKSSNTSISSESDRIWRTADWAMSAGR</sequence>
<feature type="transmembrane region" description="Helical" evidence="2">
    <location>
        <begin position="20"/>
        <end position="43"/>
    </location>
</feature>
<evidence type="ECO:0000313" key="5">
    <source>
        <dbReference type="Proteomes" id="UP001215280"/>
    </source>
</evidence>
<gene>
    <name evidence="4" type="ORF">DFH07DRAFT_842150</name>
</gene>
<feature type="transmembrane region" description="Helical" evidence="2">
    <location>
        <begin position="55"/>
        <end position="76"/>
    </location>
</feature>
<accession>A0AAD7MY76</accession>
<dbReference type="Proteomes" id="UP001215280">
    <property type="component" value="Unassembled WGS sequence"/>
</dbReference>
<keyword evidence="5" id="KW-1185">Reference proteome</keyword>
<protein>
    <recommendedName>
        <fullName evidence="3">DUF6534 domain-containing protein</fullName>
    </recommendedName>
</protein>
<evidence type="ECO:0000256" key="1">
    <source>
        <dbReference type="SAM" id="MobiDB-lite"/>
    </source>
</evidence>
<reference evidence="4" key="1">
    <citation type="submission" date="2023-03" db="EMBL/GenBank/DDBJ databases">
        <title>Massive genome expansion in bonnet fungi (Mycena s.s.) driven by repeated elements and novel gene families across ecological guilds.</title>
        <authorList>
            <consortium name="Lawrence Berkeley National Laboratory"/>
            <person name="Harder C.B."/>
            <person name="Miyauchi S."/>
            <person name="Viragh M."/>
            <person name="Kuo A."/>
            <person name="Thoen E."/>
            <person name="Andreopoulos B."/>
            <person name="Lu D."/>
            <person name="Skrede I."/>
            <person name="Drula E."/>
            <person name="Henrissat B."/>
            <person name="Morin E."/>
            <person name="Kohler A."/>
            <person name="Barry K."/>
            <person name="LaButti K."/>
            <person name="Morin E."/>
            <person name="Salamov A."/>
            <person name="Lipzen A."/>
            <person name="Mereny Z."/>
            <person name="Hegedus B."/>
            <person name="Baldrian P."/>
            <person name="Stursova M."/>
            <person name="Weitz H."/>
            <person name="Taylor A."/>
            <person name="Grigoriev I.V."/>
            <person name="Nagy L.G."/>
            <person name="Martin F."/>
            <person name="Kauserud H."/>
        </authorList>
    </citation>
    <scope>NUCLEOTIDE SEQUENCE</scope>
    <source>
        <strain evidence="4">CBHHK188m</strain>
    </source>
</reference>
<feature type="transmembrane region" description="Helical" evidence="2">
    <location>
        <begin position="96"/>
        <end position="114"/>
    </location>
</feature>
<evidence type="ECO:0000313" key="4">
    <source>
        <dbReference type="EMBL" id="KAJ7737425.1"/>
    </source>
</evidence>
<proteinExistence type="predicted"/>
<feature type="transmembrane region" description="Helical" evidence="2">
    <location>
        <begin position="165"/>
        <end position="184"/>
    </location>
</feature>
<feature type="transmembrane region" description="Helical" evidence="2">
    <location>
        <begin position="126"/>
        <end position="145"/>
    </location>
</feature>
<organism evidence="4 5">
    <name type="scientific">Mycena maculata</name>
    <dbReference type="NCBI Taxonomy" id="230809"/>
    <lineage>
        <taxon>Eukaryota</taxon>
        <taxon>Fungi</taxon>
        <taxon>Dikarya</taxon>
        <taxon>Basidiomycota</taxon>
        <taxon>Agaricomycotina</taxon>
        <taxon>Agaricomycetes</taxon>
        <taxon>Agaricomycetidae</taxon>
        <taxon>Agaricales</taxon>
        <taxon>Marasmiineae</taxon>
        <taxon>Mycenaceae</taxon>
        <taxon>Mycena</taxon>
    </lineage>
</organism>